<dbReference type="AlphaFoldDB" id="A0A1G7Q3V5"/>
<evidence type="ECO:0000313" key="3">
    <source>
        <dbReference type="EMBL" id="SDF92290.1"/>
    </source>
</evidence>
<dbReference type="EMBL" id="FNBI01000007">
    <property type="protein sequence ID" value="SDF92290.1"/>
    <property type="molecule type" value="Genomic_DNA"/>
</dbReference>
<name>A0A1G7Q3V5_9SPHN</name>
<reference evidence="2 5" key="2">
    <citation type="submission" date="2019-12" db="EMBL/GenBank/DDBJ databases">
        <authorList>
            <person name="Zheng J."/>
        </authorList>
    </citation>
    <scope>NUCLEOTIDE SEQUENCE [LARGE SCALE GENOMIC DNA]</scope>
    <source>
        <strain evidence="2 5">DSM 27347</strain>
    </source>
</reference>
<dbReference type="RefSeq" id="WP_160146839.1">
    <property type="nucleotide sequence ID" value="NZ_FNBI01000007.1"/>
</dbReference>
<dbReference type="GO" id="GO:0006508">
    <property type="term" value="P:proteolysis"/>
    <property type="evidence" value="ECO:0007669"/>
    <property type="project" value="InterPro"/>
</dbReference>
<dbReference type="EMBL" id="WSUT01000007">
    <property type="protein sequence ID" value="MWC45677.1"/>
    <property type="molecule type" value="Genomic_DNA"/>
</dbReference>
<reference evidence="3 4" key="1">
    <citation type="submission" date="2016-10" db="EMBL/GenBank/DDBJ databases">
        <authorList>
            <person name="Varghese N."/>
            <person name="Submissions S."/>
        </authorList>
    </citation>
    <scope>NUCLEOTIDE SEQUENCE [LARGE SCALE GENOMIC DNA]</scope>
    <source>
        <strain evidence="3 4">S7-754</strain>
    </source>
</reference>
<evidence type="ECO:0000313" key="2">
    <source>
        <dbReference type="EMBL" id="MWC45677.1"/>
    </source>
</evidence>
<dbReference type="GO" id="GO:0004185">
    <property type="term" value="F:serine-type carboxypeptidase activity"/>
    <property type="evidence" value="ECO:0007669"/>
    <property type="project" value="InterPro"/>
</dbReference>
<proteinExistence type="predicted"/>
<dbReference type="InterPro" id="IPR001563">
    <property type="entry name" value="Peptidase_S10"/>
</dbReference>
<keyword evidence="3" id="KW-0645">Protease</keyword>
<evidence type="ECO:0000313" key="4">
    <source>
        <dbReference type="Proteomes" id="UP000323502"/>
    </source>
</evidence>
<keyword evidence="3" id="KW-0378">Hydrolase</keyword>
<organism evidence="3 4">
    <name type="scientific">Sphingomonas carotinifaciens</name>
    <dbReference type="NCBI Taxonomy" id="1166323"/>
    <lineage>
        <taxon>Bacteria</taxon>
        <taxon>Pseudomonadati</taxon>
        <taxon>Pseudomonadota</taxon>
        <taxon>Alphaproteobacteria</taxon>
        <taxon>Sphingomonadales</taxon>
        <taxon>Sphingomonadaceae</taxon>
        <taxon>Sphingomonas</taxon>
    </lineage>
</organism>
<gene>
    <name evidence="2" type="ORF">GQR91_18845</name>
    <name evidence="3" type="ORF">SAMN05216557_107166</name>
</gene>
<feature type="signal peptide" evidence="1">
    <location>
        <begin position="1"/>
        <end position="30"/>
    </location>
</feature>
<feature type="chain" id="PRO_5036019205" evidence="1">
    <location>
        <begin position="31"/>
        <end position="512"/>
    </location>
</feature>
<dbReference type="Proteomes" id="UP000323502">
    <property type="component" value="Unassembled WGS sequence"/>
</dbReference>
<protein>
    <submittedName>
        <fullName evidence="2">Peptidase S10</fullName>
    </submittedName>
    <submittedName>
        <fullName evidence="3">Serine carboxypeptidase</fullName>
    </submittedName>
</protein>
<dbReference type="InterPro" id="IPR029058">
    <property type="entry name" value="AB_hydrolase_fold"/>
</dbReference>
<evidence type="ECO:0000313" key="5">
    <source>
        <dbReference type="Proteomes" id="UP000436801"/>
    </source>
</evidence>
<keyword evidence="4" id="KW-1185">Reference proteome</keyword>
<dbReference type="Pfam" id="PF00450">
    <property type="entry name" value="Peptidase_S10"/>
    <property type="match status" value="1"/>
</dbReference>
<dbReference type="Proteomes" id="UP000436801">
    <property type="component" value="Unassembled WGS sequence"/>
</dbReference>
<dbReference type="SUPFAM" id="SSF53474">
    <property type="entry name" value="alpha/beta-Hydrolases"/>
    <property type="match status" value="1"/>
</dbReference>
<dbReference type="OrthoDB" id="9770107at2"/>
<keyword evidence="1" id="KW-0732">Signal</keyword>
<accession>A0A1G7Q3V5</accession>
<dbReference type="Gene3D" id="3.40.50.1820">
    <property type="entry name" value="alpha/beta hydrolase"/>
    <property type="match status" value="1"/>
</dbReference>
<evidence type="ECO:0000256" key="1">
    <source>
        <dbReference type="SAM" id="SignalP"/>
    </source>
</evidence>
<sequence>MTLLKSLRGRSALIGAALAASALAAGAAGAQDRTTPPERIAPLLHDDEAIVVTHHEVRTSAGVLNYDARAGRLAIRNDETGAVRGYVYFTAYVVPTQNGRSRPLTILWNGGPSSNSLLLHTEMFGPRRITESGMVDNAETLLATSDLVFYDPVGTGFSRAGNDADREFLTTLGDFAETAEFVRAYRARFAASRQPLFLAGESYGTWRVNGTTEMLTNRGIRVAGAILISGGVPGSLMSAAFQDAMYVPARTATAFELRKLPPDLLRNKDATMAQVNAWIRTTYLPALEHVETLTRAQRDAVTVSLARFTGVRPEQIDRKTLVMTNNAYKSGLFEGNRDRMLNTFDMRLQGSNPAAEAEVPNRVQTLADYFRGELGYRTDLAYTGLEDGYMPTPGPPRRSTGERWDYNHVKITPEVVARMQSGGGPPLSQPWLQNAMRKDAGIHVFVAAGRYDSLNMCEGNLAMSGKLETSLSSRFEHHCYEGGHMMYHVPASRLRLARDVADFVNRVSKTAP</sequence>
<keyword evidence="3" id="KW-0121">Carboxypeptidase</keyword>